<sequence>MKDQLDQALKVLININSVKNWLIRNLNFRYTHVLQI</sequence>
<protein>
    <submittedName>
        <fullName evidence="1">Uncharacterized protein</fullName>
    </submittedName>
</protein>
<name>A0A7W6F7P7_9HYPH</name>
<evidence type="ECO:0000313" key="2">
    <source>
        <dbReference type="Proteomes" id="UP000517759"/>
    </source>
</evidence>
<evidence type="ECO:0000313" key="1">
    <source>
        <dbReference type="EMBL" id="MBB3903605.1"/>
    </source>
</evidence>
<organism evidence="1 2">
    <name type="scientific">Methylobacterium brachythecii</name>
    <dbReference type="NCBI Taxonomy" id="1176177"/>
    <lineage>
        <taxon>Bacteria</taxon>
        <taxon>Pseudomonadati</taxon>
        <taxon>Pseudomonadota</taxon>
        <taxon>Alphaproteobacteria</taxon>
        <taxon>Hyphomicrobiales</taxon>
        <taxon>Methylobacteriaceae</taxon>
        <taxon>Methylobacterium</taxon>
    </lineage>
</organism>
<accession>A0A7W6F7P7</accession>
<comment type="caution">
    <text evidence="1">The sequence shown here is derived from an EMBL/GenBank/DDBJ whole genome shotgun (WGS) entry which is preliminary data.</text>
</comment>
<dbReference type="AlphaFoldDB" id="A0A7W6F7P7"/>
<proteinExistence type="predicted"/>
<gene>
    <name evidence="1" type="ORF">GGR33_003114</name>
</gene>
<reference evidence="1 2" key="1">
    <citation type="submission" date="2020-08" db="EMBL/GenBank/DDBJ databases">
        <title>Genomic Encyclopedia of Type Strains, Phase IV (KMG-IV): sequencing the most valuable type-strain genomes for metagenomic binning, comparative biology and taxonomic classification.</title>
        <authorList>
            <person name="Goeker M."/>
        </authorList>
    </citation>
    <scope>NUCLEOTIDE SEQUENCE [LARGE SCALE GENOMIC DNA]</scope>
    <source>
        <strain evidence="1 2">DSM 24105</strain>
    </source>
</reference>
<dbReference type="EMBL" id="JACIDN010000005">
    <property type="protein sequence ID" value="MBB3903605.1"/>
    <property type="molecule type" value="Genomic_DNA"/>
</dbReference>
<dbReference type="Proteomes" id="UP000517759">
    <property type="component" value="Unassembled WGS sequence"/>
</dbReference>